<gene>
    <name evidence="1" type="ORF">B0T17DRAFT_539215</name>
</gene>
<evidence type="ECO:0000313" key="1">
    <source>
        <dbReference type="EMBL" id="KAK0615796.1"/>
    </source>
</evidence>
<accession>A0AA39WI34</accession>
<name>A0AA39WI34_9PEZI</name>
<dbReference type="Proteomes" id="UP001174934">
    <property type="component" value="Unassembled WGS sequence"/>
</dbReference>
<dbReference type="AlphaFoldDB" id="A0AA39WI34"/>
<keyword evidence="2" id="KW-1185">Reference proteome</keyword>
<protein>
    <submittedName>
        <fullName evidence="1">Uncharacterized protein</fullName>
    </submittedName>
</protein>
<evidence type="ECO:0000313" key="2">
    <source>
        <dbReference type="Proteomes" id="UP001174934"/>
    </source>
</evidence>
<dbReference type="EMBL" id="JAULSR010000006">
    <property type="protein sequence ID" value="KAK0615796.1"/>
    <property type="molecule type" value="Genomic_DNA"/>
</dbReference>
<sequence length="95" mass="10496">MATMVLAYIMFRSCTRGLSTEGQSLLLVGNKYLRWCVPEGGEAMEPGHDAIPGILFESTPCPFSTAPEFHVYYVTDHWKFPGPVPQSSNRSGQIS</sequence>
<proteinExistence type="predicted"/>
<organism evidence="1 2">
    <name type="scientific">Bombardia bombarda</name>
    <dbReference type="NCBI Taxonomy" id="252184"/>
    <lineage>
        <taxon>Eukaryota</taxon>
        <taxon>Fungi</taxon>
        <taxon>Dikarya</taxon>
        <taxon>Ascomycota</taxon>
        <taxon>Pezizomycotina</taxon>
        <taxon>Sordariomycetes</taxon>
        <taxon>Sordariomycetidae</taxon>
        <taxon>Sordariales</taxon>
        <taxon>Lasiosphaeriaceae</taxon>
        <taxon>Bombardia</taxon>
    </lineage>
</organism>
<reference evidence="1" key="1">
    <citation type="submission" date="2023-06" db="EMBL/GenBank/DDBJ databases">
        <title>Genome-scale phylogeny and comparative genomics of the fungal order Sordariales.</title>
        <authorList>
            <consortium name="Lawrence Berkeley National Laboratory"/>
            <person name="Hensen N."/>
            <person name="Bonometti L."/>
            <person name="Westerberg I."/>
            <person name="Brannstrom I.O."/>
            <person name="Guillou S."/>
            <person name="Cros-Aarteil S."/>
            <person name="Calhoun S."/>
            <person name="Haridas S."/>
            <person name="Kuo A."/>
            <person name="Mondo S."/>
            <person name="Pangilinan J."/>
            <person name="Riley R."/>
            <person name="LaButti K."/>
            <person name="Andreopoulos B."/>
            <person name="Lipzen A."/>
            <person name="Chen C."/>
            <person name="Yanf M."/>
            <person name="Daum C."/>
            <person name="Ng V."/>
            <person name="Clum A."/>
            <person name="Steindorff A."/>
            <person name="Ohm R."/>
            <person name="Martin F."/>
            <person name="Silar P."/>
            <person name="Natvig D."/>
            <person name="Lalanne C."/>
            <person name="Gautier V."/>
            <person name="Ament-velasquez S.L."/>
            <person name="Kruys A."/>
            <person name="Hutchinson M.I."/>
            <person name="Powell A.J."/>
            <person name="Barry K."/>
            <person name="Miller A.N."/>
            <person name="Grigoriev I.V."/>
            <person name="Debuchy R."/>
            <person name="Gladieux P."/>
            <person name="Thoren M.H."/>
            <person name="Johannesson H."/>
        </authorList>
    </citation>
    <scope>NUCLEOTIDE SEQUENCE</scope>
    <source>
        <strain evidence="1">SMH3391-2</strain>
    </source>
</reference>
<comment type="caution">
    <text evidence="1">The sequence shown here is derived from an EMBL/GenBank/DDBJ whole genome shotgun (WGS) entry which is preliminary data.</text>
</comment>